<dbReference type="InterPro" id="IPR016039">
    <property type="entry name" value="Thiolase-like"/>
</dbReference>
<dbReference type="Gene3D" id="3.40.47.10">
    <property type="match status" value="1"/>
</dbReference>
<protein>
    <submittedName>
        <fullName evidence="1">Coronafacic acid synthetase</fullName>
    </submittedName>
</protein>
<dbReference type="AlphaFoldDB" id="A0A926RUQ7"/>
<evidence type="ECO:0000313" key="1">
    <source>
        <dbReference type="EMBL" id="MBD1372674.1"/>
    </source>
</evidence>
<name>A0A926RUQ7_9BACL</name>
<accession>A0A926RUQ7</accession>
<dbReference type="RefSeq" id="WP_191140370.1">
    <property type="nucleotide sequence ID" value="NZ_JACXAG020000005.1"/>
</dbReference>
<keyword evidence="2" id="KW-1185">Reference proteome</keyword>
<reference evidence="1" key="1">
    <citation type="submission" date="2020-09" db="EMBL/GenBank/DDBJ databases">
        <title>A novel bacterium of genus Hazenella, isolated from South China Sea.</title>
        <authorList>
            <person name="Huang H."/>
            <person name="Mo K."/>
            <person name="Hu Y."/>
        </authorList>
    </citation>
    <scope>NUCLEOTIDE SEQUENCE</scope>
    <source>
        <strain evidence="1">IB182357</strain>
    </source>
</reference>
<proteinExistence type="predicted"/>
<dbReference type="Proteomes" id="UP000661691">
    <property type="component" value="Unassembled WGS sequence"/>
</dbReference>
<organism evidence="1 2">
    <name type="scientific">Polycladospora coralii</name>
    <dbReference type="NCBI Taxonomy" id="2771432"/>
    <lineage>
        <taxon>Bacteria</taxon>
        <taxon>Bacillati</taxon>
        <taxon>Bacillota</taxon>
        <taxon>Bacilli</taxon>
        <taxon>Bacillales</taxon>
        <taxon>Thermoactinomycetaceae</taxon>
        <taxon>Polycladospora</taxon>
    </lineage>
</organism>
<sequence>MSTFSREDLSNLYFKNEQIKICSFGMSHTDKLTHAQRKVASFYADPAAWLVVDAVKDALQRFNRDLTPIKEKIGVITISDICTLNTINMIRNQVSKGRVSPIRFAGANPGSMAGLPCIIHGYRGPTLVFTSPLAETIDAVVATVLSWLRKQQASYVFINTYQQQSTECYTVRSILVSELNEVQSPSYRDGSALLARV</sequence>
<evidence type="ECO:0000313" key="2">
    <source>
        <dbReference type="Proteomes" id="UP000661691"/>
    </source>
</evidence>
<comment type="caution">
    <text evidence="1">The sequence shown here is derived from an EMBL/GenBank/DDBJ whole genome shotgun (WGS) entry which is preliminary data.</text>
</comment>
<dbReference type="EMBL" id="JACXAH010000013">
    <property type="protein sequence ID" value="MBD1372674.1"/>
    <property type="molecule type" value="Genomic_DNA"/>
</dbReference>
<dbReference type="GO" id="GO:0016746">
    <property type="term" value="F:acyltransferase activity"/>
    <property type="evidence" value="ECO:0007669"/>
    <property type="project" value="InterPro"/>
</dbReference>
<gene>
    <name evidence="1" type="ORF">IC620_09935</name>
</gene>